<proteinExistence type="predicted"/>
<name>A0A486XSE4_9GAMM</name>
<dbReference type="EMBL" id="CAAJGR010000128">
    <property type="protein sequence ID" value="VHO05508.1"/>
    <property type="molecule type" value="Genomic_DNA"/>
</dbReference>
<gene>
    <name evidence="1" type="ORF">BAL341_2592</name>
</gene>
<organism evidence="1">
    <name type="scientific">Rheinheimera sp. BAL341</name>
    <dbReference type="NCBI Taxonomy" id="1708203"/>
    <lineage>
        <taxon>Bacteria</taxon>
        <taxon>Pseudomonadati</taxon>
        <taxon>Pseudomonadota</taxon>
        <taxon>Gammaproteobacteria</taxon>
        <taxon>Chromatiales</taxon>
        <taxon>Chromatiaceae</taxon>
        <taxon>Rheinheimera</taxon>
    </lineage>
</organism>
<dbReference type="AlphaFoldDB" id="A0A486XSE4"/>
<protein>
    <submittedName>
        <fullName evidence="1">Uncharacterized protein</fullName>
    </submittedName>
</protein>
<sequence length="48" mass="5558">MSLFFTAIIRHYAQFYFCTTLKNNRRVVKLKLLNANAELPIDLLEVAG</sequence>
<accession>A0A486XSE4</accession>
<evidence type="ECO:0000313" key="1">
    <source>
        <dbReference type="EMBL" id="VHO05508.1"/>
    </source>
</evidence>
<reference evidence="1" key="1">
    <citation type="submission" date="2019-04" db="EMBL/GenBank/DDBJ databases">
        <authorList>
            <person name="Brambilla D."/>
        </authorList>
    </citation>
    <scope>NUCLEOTIDE SEQUENCE</scope>
    <source>
        <strain evidence="1">BAL1</strain>
    </source>
</reference>